<evidence type="ECO:0000256" key="5">
    <source>
        <dbReference type="PIRSR" id="PIRSR031924-51"/>
    </source>
</evidence>
<dbReference type="InterPro" id="IPR002591">
    <property type="entry name" value="Phosphodiest/P_Trfase"/>
</dbReference>
<dbReference type="Gene3D" id="3.40.720.10">
    <property type="entry name" value="Alkaline Phosphatase, subunit A"/>
    <property type="match status" value="1"/>
</dbReference>
<accession>A0A078KV62</accession>
<keyword evidence="8" id="KW-1185">Reference proteome</keyword>
<dbReference type="GO" id="GO:0004035">
    <property type="term" value="F:alkaline phosphatase activity"/>
    <property type="evidence" value="ECO:0007669"/>
    <property type="project" value="InterPro"/>
</dbReference>
<dbReference type="Gene3D" id="3.30.1360.150">
    <property type="match status" value="1"/>
</dbReference>
<evidence type="ECO:0000313" key="8">
    <source>
        <dbReference type="Proteomes" id="UP000044071"/>
    </source>
</evidence>
<organism evidence="7 8">
    <name type="scientific">Legionella massiliensis</name>
    <dbReference type="NCBI Taxonomy" id="1034943"/>
    <lineage>
        <taxon>Bacteria</taxon>
        <taxon>Pseudomonadati</taxon>
        <taxon>Pseudomonadota</taxon>
        <taxon>Gammaproteobacteria</taxon>
        <taxon>Legionellales</taxon>
        <taxon>Legionellaceae</taxon>
        <taxon>Legionella</taxon>
    </lineage>
</organism>
<reference evidence="7 8" key="1">
    <citation type="submission" date="2014-06" db="EMBL/GenBank/DDBJ databases">
        <authorList>
            <person name="Urmite Genomes Urmite Genomes"/>
        </authorList>
    </citation>
    <scope>NUCLEOTIDE SEQUENCE [LARGE SCALE GENOMIC DNA]</scope>
</reference>
<evidence type="ECO:0000256" key="6">
    <source>
        <dbReference type="SAM" id="SignalP"/>
    </source>
</evidence>
<dbReference type="RefSeq" id="WP_043873312.1">
    <property type="nucleotide sequence ID" value="NZ_CCVW01000001.1"/>
</dbReference>
<dbReference type="Proteomes" id="UP000044071">
    <property type="component" value="Unassembled WGS sequence"/>
</dbReference>
<dbReference type="PIRSF" id="PIRSF031924">
    <property type="entry name" value="Pi-irrepressible_AP"/>
    <property type="match status" value="1"/>
</dbReference>
<gene>
    <name evidence="7" type="primary">phoK</name>
    <name evidence="7" type="ORF">BN59_01161</name>
</gene>
<name>A0A078KV62_9GAMM</name>
<dbReference type="EMBL" id="CCSB01000001">
    <property type="protein sequence ID" value="CDZ76882.1"/>
    <property type="molecule type" value="Genomic_DNA"/>
</dbReference>
<evidence type="ECO:0000256" key="2">
    <source>
        <dbReference type="ARBA" id="ARBA00022723"/>
    </source>
</evidence>
<dbReference type="GO" id="GO:0046872">
    <property type="term" value="F:metal ion binding"/>
    <property type="evidence" value="ECO:0007669"/>
    <property type="project" value="UniProtKB-KW"/>
</dbReference>
<dbReference type="STRING" id="1034943.BN59_01161"/>
<feature type="signal peptide" evidence="6">
    <location>
        <begin position="1"/>
        <end position="18"/>
    </location>
</feature>
<evidence type="ECO:0000313" key="7">
    <source>
        <dbReference type="EMBL" id="CDZ76882.1"/>
    </source>
</evidence>
<evidence type="ECO:0000256" key="3">
    <source>
        <dbReference type="ARBA" id="ARBA00022729"/>
    </source>
</evidence>
<keyword evidence="3 6" id="KW-0732">Signal</keyword>
<dbReference type="PANTHER" id="PTHR10151:SF120">
    <property type="entry name" value="BIS(5'-ADENOSYL)-TRIPHOSPHATASE"/>
    <property type="match status" value="1"/>
</dbReference>
<evidence type="ECO:0000256" key="1">
    <source>
        <dbReference type="ARBA" id="ARBA00022553"/>
    </source>
</evidence>
<proteinExistence type="predicted"/>
<dbReference type="InterPro" id="IPR026263">
    <property type="entry name" value="Alkaline_phosphatase_prok"/>
</dbReference>
<feature type="binding site" evidence="5">
    <location>
        <begin position="156"/>
        <end position="158"/>
    </location>
    <ligand>
        <name>substrate</name>
    </ligand>
</feature>
<dbReference type="Pfam" id="PF01663">
    <property type="entry name" value="Phosphodiest"/>
    <property type="match status" value="1"/>
</dbReference>
<feature type="active site" description="Phosphothreonine intermediate" evidence="4">
    <location>
        <position position="73"/>
    </location>
</feature>
<dbReference type="PANTHER" id="PTHR10151">
    <property type="entry name" value="ECTONUCLEOTIDE PYROPHOSPHATASE/PHOSPHODIESTERASE"/>
    <property type="match status" value="1"/>
</dbReference>
<sequence length="540" mass="60496">MRKTVGLLAFLCSSLLFASAKPPRLVVQIVVDQLRGDLINLYHNEFGLDGFNYLLAHGLDYHNTHHPHANTVTCVGHATIATGSYPALHGIISNNWYDRKTGLTPYCVDDPQSAILPTPRSQKKMAGRSPKYLVASTLSDEMVLAQTGRAFAVSLKDRAAITLAGHAAKAFWFDKHNGGFITSQHYYSAYPQWVNDWNKHYQAKELTWKLSRPVASYHFAEAPKFINRFPGFGQTFNHQLSPNADKYYKYLSMTPFADELTADFAINLLAQENLGKNPDKTDYLAISFSAVDAIGHQFGPNSLESEDNLLRLDQTLAKLFAAIDKQVGLQNTLIVLTADHGVSDSPAYLSAHKIIENQSINFTGLRKLIEEALAKRFKLPPNSLEAIMPPYLYLNHQLIEEQQLTISEVSSYLAEFLNQQPSIFKVYPLPLTKTDIDWLSDKVNRMAFPERIGDLYLVPLPYEAFDGKNKHRVSHGTPWQYDSYVPLLFANPAFKAQRIFKPVNTTDIAPTLAALLLIKAPSASVGQPLQEVLEQFNAQE</sequence>
<dbReference type="InterPro" id="IPR017850">
    <property type="entry name" value="Alkaline_phosphatase_core_sf"/>
</dbReference>
<keyword evidence="2" id="KW-0479">Metal-binding</keyword>
<dbReference type="CDD" id="cd16016">
    <property type="entry name" value="AP-SPAP"/>
    <property type="match status" value="1"/>
</dbReference>
<feature type="chain" id="PRO_5009744021" evidence="6">
    <location>
        <begin position="19"/>
        <end position="540"/>
    </location>
</feature>
<protein>
    <submittedName>
        <fullName evidence="7">Alkaline phosphatase</fullName>
    </submittedName>
</protein>
<dbReference type="eggNOG" id="COG1524">
    <property type="taxonomic scope" value="Bacteria"/>
</dbReference>
<dbReference type="SUPFAM" id="SSF53649">
    <property type="entry name" value="Alkaline phosphatase-like"/>
    <property type="match status" value="1"/>
</dbReference>
<keyword evidence="1 4" id="KW-0597">Phosphoprotein</keyword>
<dbReference type="AlphaFoldDB" id="A0A078KV62"/>
<evidence type="ECO:0000256" key="4">
    <source>
        <dbReference type="PIRSR" id="PIRSR031924-50"/>
    </source>
</evidence>
<feature type="binding site" evidence="5">
    <location>
        <position position="94"/>
    </location>
    <ligand>
        <name>substrate</name>
    </ligand>
</feature>
<dbReference type="OrthoDB" id="9766127at2"/>